<dbReference type="EMBL" id="CP001769">
    <property type="protein sequence ID" value="ADB39237.1"/>
    <property type="molecule type" value="Genomic_DNA"/>
</dbReference>
<dbReference type="HOGENOM" id="CLU_068235_0_0_10"/>
<accession>D2QMH4</accession>
<keyword evidence="1" id="KW-0732">Signal</keyword>
<dbReference type="eggNOG" id="COG0226">
    <property type="taxonomic scope" value="Bacteria"/>
</dbReference>
<dbReference type="RefSeq" id="WP_012927761.1">
    <property type="nucleotide sequence ID" value="NC_013730.1"/>
</dbReference>
<dbReference type="Pfam" id="PF11751">
    <property type="entry name" value="PorP_SprF"/>
    <property type="match status" value="1"/>
</dbReference>
<name>D2QMH4_SPILD</name>
<dbReference type="InterPro" id="IPR019861">
    <property type="entry name" value="PorP/SprF_Bacteroidetes"/>
</dbReference>
<dbReference type="Proteomes" id="UP000002028">
    <property type="component" value="Chromosome"/>
</dbReference>
<proteinExistence type="predicted"/>
<sequence length="324" mass="35645">MIRTFYVFAFLLLTIATQNAFAQGDPQLSLYMYNPLYYNPAAAGSEGVSRMQITHRTQYFGYQTMGTGDGSAAQSTQVLSFNMPLAKIKSGIGIYAMNDKYGPSINQSVQVSYAYRMTLKNGTLALGVQAGMFNRGFDFDQFRPGDPGDPLLTTGRINQFKPDIGAGIYYNTTDYWLGVSMTHLNGATYSYLADRSTDVANRKAYLTAGYRLGIGYNIDVQPSVLVQYSTAEGIKGSNATVNLVATYDNRIWGGVGYRLKDAVMVTAGINLMRNNALRLGYALDITAGGTQVKSPTSHEILLSYALPAPDVRRKPIIRTPRFRY</sequence>
<evidence type="ECO:0000313" key="2">
    <source>
        <dbReference type="EMBL" id="ADB39237.1"/>
    </source>
</evidence>
<feature type="signal peptide" evidence="1">
    <location>
        <begin position="1"/>
        <end position="22"/>
    </location>
</feature>
<evidence type="ECO:0000313" key="3">
    <source>
        <dbReference type="Proteomes" id="UP000002028"/>
    </source>
</evidence>
<keyword evidence="3" id="KW-1185">Reference proteome</keyword>
<evidence type="ECO:0000256" key="1">
    <source>
        <dbReference type="SAM" id="SignalP"/>
    </source>
</evidence>
<dbReference type="STRING" id="504472.Slin_3226"/>
<organism evidence="2 3">
    <name type="scientific">Spirosoma linguale (strain ATCC 33905 / DSM 74 / LMG 10896 / Claus 1)</name>
    <dbReference type="NCBI Taxonomy" id="504472"/>
    <lineage>
        <taxon>Bacteria</taxon>
        <taxon>Pseudomonadati</taxon>
        <taxon>Bacteroidota</taxon>
        <taxon>Cytophagia</taxon>
        <taxon>Cytophagales</taxon>
        <taxon>Cytophagaceae</taxon>
        <taxon>Spirosoma</taxon>
    </lineage>
</organism>
<protein>
    <submittedName>
        <fullName evidence="2">Membrane protein</fullName>
    </submittedName>
</protein>
<gene>
    <name evidence="2" type="ordered locus">Slin_3226</name>
</gene>
<dbReference type="AlphaFoldDB" id="D2QMH4"/>
<reference evidence="2 3" key="1">
    <citation type="journal article" date="2010" name="Stand. Genomic Sci.">
        <title>Complete genome sequence of Spirosoma linguale type strain (1).</title>
        <authorList>
            <person name="Lail K."/>
            <person name="Sikorski J."/>
            <person name="Saunders E."/>
            <person name="Lapidus A."/>
            <person name="Glavina Del Rio T."/>
            <person name="Copeland A."/>
            <person name="Tice H."/>
            <person name="Cheng J.-F."/>
            <person name="Lucas S."/>
            <person name="Nolan M."/>
            <person name="Bruce D."/>
            <person name="Goodwin L."/>
            <person name="Pitluck S."/>
            <person name="Ivanova N."/>
            <person name="Mavromatis K."/>
            <person name="Ovchinnikova G."/>
            <person name="Pati A."/>
            <person name="Chen A."/>
            <person name="Palaniappan K."/>
            <person name="Land M."/>
            <person name="Hauser L."/>
            <person name="Chang Y.-J."/>
            <person name="Jeffries C.D."/>
            <person name="Chain P."/>
            <person name="Brettin T."/>
            <person name="Detter J.C."/>
            <person name="Schuetze A."/>
            <person name="Rohde M."/>
            <person name="Tindall B.J."/>
            <person name="Goeker M."/>
            <person name="Bristow J."/>
            <person name="Eisen J.A."/>
            <person name="Markowitz V."/>
            <person name="Hugenholtz P."/>
            <person name="Kyrpides N.C."/>
            <person name="Klenk H.-P."/>
            <person name="Chen F."/>
        </authorList>
    </citation>
    <scope>NUCLEOTIDE SEQUENCE [LARGE SCALE GENOMIC DNA]</scope>
    <source>
        <strain evidence="3">ATCC 33905 / DSM 74 / LMG 10896 / Claus 1</strain>
    </source>
</reference>
<feature type="chain" id="PRO_5003034027" evidence="1">
    <location>
        <begin position="23"/>
        <end position="324"/>
    </location>
</feature>
<dbReference type="NCBIfam" id="TIGR03519">
    <property type="entry name" value="T9SS_PorP_fam"/>
    <property type="match status" value="1"/>
</dbReference>
<dbReference type="KEGG" id="sli:Slin_3226"/>